<dbReference type="InterPro" id="IPR004582">
    <property type="entry name" value="Checkpoint_prot_Rad17_Rad24"/>
</dbReference>
<keyword evidence="2" id="KW-0547">Nucleotide-binding</keyword>
<keyword evidence="7" id="KW-1185">Reference proteome</keyword>
<dbReference type="GO" id="GO:0005524">
    <property type="term" value="F:ATP binding"/>
    <property type="evidence" value="ECO:0007669"/>
    <property type="project" value="UniProtKB-KW"/>
</dbReference>
<evidence type="ECO:0000256" key="4">
    <source>
        <dbReference type="ARBA" id="ARBA00022840"/>
    </source>
</evidence>
<dbReference type="GO" id="GO:0006281">
    <property type="term" value="P:DNA repair"/>
    <property type="evidence" value="ECO:0007669"/>
    <property type="project" value="InterPro"/>
</dbReference>
<dbReference type="GeneID" id="111310770"/>
<evidence type="ECO:0000256" key="1">
    <source>
        <dbReference type="ARBA" id="ARBA00004123"/>
    </source>
</evidence>
<accession>A0A6P6AM24</accession>
<dbReference type="GO" id="GO:0033314">
    <property type="term" value="P:mitotic DNA replication checkpoint signaling"/>
    <property type="evidence" value="ECO:0007669"/>
    <property type="project" value="TreeGrafter"/>
</dbReference>
<dbReference type="OrthoDB" id="9996895at2759"/>
<protein>
    <submittedName>
        <fullName evidence="8">Uncharacterized protein LOC111310770</fullName>
    </submittedName>
</protein>
<reference evidence="8" key="1">
    <citation type="submission" date="2025-08" db="UniProtKB">
        <authorList>
            <consortium name="RefSeq"/>
        </authorList>
    </citation>
    <scope>IDENTIFICATION</scope>
    <source>
        <tissue evidence="8">Fruit stalk</tissue>
    </source>
</reference>
<evidence type="ECO:0000256" key="6">
    <source>
        <dbReference type="ARBA" id="ARBA00023306"/>
    </source>
</evidence>
<comment type="subcellular location">
    <subcellularLocation>
        <location evidence="1">Nucleus</location>
    </subcellularLocation>
</comment>
<dbReference type="GO" id="GO:0003689">
    <property type="term" value="F:DNA clamp loader activity"/>
    <property type="evidence" value="ECO:0007669"/>
    <property type="project" value="TreeGrafter"/>
</dbReference>
<dbReference type="AlphaFoldDB" id="A0A6P6AM24"/>
<proteinExistence type="predicted"/>
<dbReference type="PANTHER" id="PTHR12172:SF1">
    <property type="entry name" value="P-LOOP CONTAINING NUCLEOSIDE TRIPHOSPHATE HYDROLASES SUPERFAMILY PROTEIN"/>
    <property type="match status" value="1"/>
</dbReference>
<evidence type="ECO:0000256" key="2">
    <source>
        <dbReference type="ARBA" id="ARBA00022741"/>
    </source>
</evidence>
<keyword evidence="3" id="KW-0227">DNA damage</keyword>
<keyword evidence="6" id="KW-0131">Cell cycle</keyword>
<dbReference type="PANTHER" id="PTHR12172">
    <property type="entry name" value="CELL CYCLE CHECKPOINT PROTEIN RAD17"/>
    <property type="match status" value="1"/>
</dbReference>
<evidence type="ECO:0000256" key="5">
    <source>
        <dbReference type="ARBA" id="ARBA00023242"/>
    </source>
</evidence>
<organism evidence="7 8">
    <name type="scientific">Durio zibethinus</name>
    <name type="common">Durian</name>
    <dbReference type="NCBI Taxonomy" id="66656"/>
    <lineage>
        <taxon>Eukaryota</taxon>
        <taxon>Viridiplantae</taxon>
        <taxon>Streptophyta</taxon>
        <taxon>Embryophyta</taxon>
        <taxon>Tracheophyta</taxon>
        <taxon>Spermatophyta</taxon>
        <taxon>Magnoliopsida</taxon>
        <taxon>eudicotyledons</taxon>
        <taxon>Gunneridae</taxon>
        <taxon>Pentapetalae</taxon>
        <taxon>rosids</taxon>
        <taxon>malvids</taxon>
        <taxon>Malvales</taxon>
        <taxon>Malvaceae</taxon>
        <taxon>Helicteroideae</taxon>
        <taxon>Durio</taxon>
    </lineage>
</organism>
<dbReference type="GO" id="GO:0003682">
    <property type="term" value="F:chromatin binding"/>
    <property type="evidence" value="ECO:0007669"/>
    <property type="project" value="TreeGrafter"/>
</dbReference>
<gene>
    <name evidence="8" type="primary">LOC111310770</name>
</gene>
<dbReference type="KEGG" id="dzi:111310770"/>
<dbReference type="GO" id="GO:0005634">
    <property type="term" value="C:nucleus"/>
    <property type="evidence" value="ECO:0007669"/>
    <property type="project" value="UniProtKB-SubCell"/>
</dbReference>
<evidence type="ECO:0000313" key="7">
    <source>
        <dbReference type="Proteomes" id="UP000515121"/>
    </source>
</evidence>
<dbReference type="RefSeq" id="XP_022765911.1">
    <property type="nucleotide sequence ID" value="XM_022910176.1"/>
</dbReference>
<evidence type="ECO:0000256" key="3">
    <source>
        <dbReference type="ARBA" id="ARBA00022763"/>
    </source>
</evidence>
<name>A0A6P6AM24_DURZI</name>
<keyword evidence="5" id="KW-0539">Nucleus</keyword>
<evidence type="ECO:0000313" key="8">
    <source>
        <dbReference type="RefSeq" id="XP_022765911.1"/>
    </source>
</evidence>
<sequence>MVNTVSGHGFCVYAKDIDAIGSIMGFEHRVDLSKELLASSTSAMAIGRLLGNDARASRTSVGGKGLDMGPSKRELAVKREVKSRLFDIIRSLVPSRLYLALKGAAFHEYISSLGWISRSEASRLSVGMGLTKRRTRGACHYLSTGALLLSPEDISLLDQYNFYGKLSSNS</sequence>
<dbReference type="Proteomes" id="UP000515121">
    <property type="component" value="Unplaced"/>
</dbReference>
<keyword evidence="4" id="KW-0067">ATP-binding</keyword>
<dbReference type="GO" id="GO:0000077">
    <property type="term" value="P:DNA damage checkpoint signaling"/>
    <property type="evidence" value="ECO:0007669"/>
    <property type="project" value="TreeGrafter"/>
</dbReference>